<evidence type="ECO:0000313" key="10">
    <source>
        <dbReference type="EMBL" id="AEB15058.1"/>
    </source>
</evidence>
<keyword evidence="3" id="KW-0540">Nuclease</keyword>
<name>F2NWD7_TRES6</name>
<evidence type="ECO:0000256" key="5">
    <source>
        <dbReference type="ARBA" id="ARBA00022801"/>
    </source>
</evidence>
<protein>
    <recommendedName>
        <fullName evidence="2">CRISPR system Cms endoribonuclease Csm3</fullName>
    </recommendedName>
    <alternativeName>
        <fullName evidence="8">CRISPR type III A-associated RAMP protein Csm3</fullName>
    </alternativeName>
</protein>
<keyword evidence="11" id="KW-1185">Reference proteome</keyword>
<evidence type="ECO:0000256" key="2">
    <source>
        <dbReference type="ARBA" id="ARBA00022150"/>
    </source>
</evidence>
<dbReference type="InterPro" id="IPR052216">
    <property type="entry name" value="CRISPR_Csm3_endoribonuclease"/>
</dbReference>
<keyword evidence="7" id="KW-0051">Antiviral defense</keyword>
<dbReference type="RefSeq" id="WP_013702310.1">
    <property type="nucleotide sequence ID" value="NC_015385.1"/>
</dbReference>
<reference evidence="10 11" key="1">
    <citation type="journal article" date="2011" name="Stand. Genomic Sci.">
        <title>Complete genome sequence of Treponema succinifaciens type strain (6091).</title>
        <authorList>
            <person name="Han C."/>
            <person name="Gronow S."/>
            <person name="Teshima H."/>
            <person name="Lapidus A."/>
            <person name="Nolan M."/>
            <person name="Lucas S."/>
            <person name="Hammon N."/>
            <person name="Deshpande S."/>
            <person name="Cheng J.F."/>
            <person name="Zeytun A."/>
            <person name="Tapia R."/>
            <person name="Goodwin L."/>
            <person name="Pitluck S."/>
            <person name="Liolios K."/>
            <person name="Pagani I."/>
            <person name="Ivanova N."/>
            <person name="Mavromatis K."/>
            <person name="Mikhailova N."/>
            <person name="Huntemann M."/>
            <person name="Pati A."/>
            <person name="Chen A."/>
            <person name="Palaniappan K."/>
            <person name="Land M."/>
            <person name="Hauser L."/>
            <person name="Brambilla E.M."/>
            <person name="Rohde M."/>
            <person name="Goker M."/>
            <person name="Woyke T."/>
            <person name="Bristow J."/>
            <person name="Eisen J.A."/>
            <person name="Markowitz V."/>
            <person name="Hugenholtz P."/>
            <person name="Kyrpides N.C."/>
            <person name="Klenk H.P."/>
            <person name="Detter J.C."/>
        </authorList>
    </citation>
    <scope>NUCLEOTIDE SEQUENCE [LARGE SCALE GENOMIC DNA]</scope>
    <source>
        <strain evidence="11">ATCC 33096 / DSM 2489 / 6091</strain>
    </source>
</reference>
<sequence length="222" mass="24687">MKQIDTKKLSGKIVVKTGLHIGAGNDKVEIGGMDNPIIRNPLTHEPYIPGSSIKGKMRSLMEWKFDKLKSTGGKVCSCGLPECKVCRVFGSANTKSEEAKDRGPTRLIVRDAVLTKEWKEKFRNGNSIVEEKNENSLNRITAEANPRPIERIVPGVEFDFEISYRVIDTDDGGKTDENYFKEVVLESLKLLQDDYLGGGGSRGNGQIEFKDLVDEDNNPVNL</sequence>
<dbReference type="OrthoDB" id="1063910at2"/>
<evidence type="ECO:0000259" key="9">
    <source>
        <dbReference type="Pfam" id="PF03787"/>
    </source>
</evidence>
<dbReference type="GO" id="GO:0016787">
    <property type="term" value="F:hydrolase activity"/>
    <property type="evidence" value="ECO:0007669"/>
    <property type="project" value="UniProtKB-KW"/>
</dbReference>
<dbReference type="GO" id="GO:0004519">
    <property type="term" value="F:endonuclease activity"/>
    <property type="evidence" value="ECO:0007669"/>
    <property type="project" value="UniProtKB-KW"/>
</dbReference>
<dbReference type="NCBIfam" id="TIGR02582">
    <property type="entry name" value="cas7_TM1809"/>
    <property type="match status" value="1"/>
</dbReference>
<reference evidence="11" key="2">
    <citation type="submission" date="2011-04" db="EMBL/GenBank/DDBJ databases">
        <title>The complete genome of chromosome of Treponema succinifaciens DSM 2489.</title>
        <authorList>
            <person name="Lucas S."/>
            <person name="Copeland A."/>
            <person name="Lapidus A."/>
            <person name="Bruce D."/>
            <person name="Goodwin L."/>
            <person name="Pitluck S."/>
            <person name="Peters L."/>
            <person name="Kyrpides N."/>
            <person name="Mavromatis K."/>
            <person name="Ivanova N."/>
            <person name="Ovchinnikova G."/>
            <person name="Teshima H."/>
            <person name="Detter J.C."/>
            <person name="Tapia R."/>
            <person name="Han C."/>
            <person name="Land M."/>
            <person name="Hauser L."/>
            <person name="Markowitz V."/>
            <person name="Cheng J.-F."/>
            <person name="Hugenholtz P."/>
            <person name="Woyke T."/>
            <person name="Wu D."/>
            <person name="Gronow S."/>
            <person name="Wellnitz S."/>
            <person name="Brambilla E."/>
            <person name="Klenk H.-P."/>
            <person name="Eisen J.A."/>
        </authorList>
    </citation>
    <scope>NUCLEOTIDE SEQUENCE [LARGE SCALE GENOMIC DNA]</scope>
    <source>
        <strain evidence="11">ATCC 33096 / DSM 2489 / 6091</strain>
    </source>
</reference>
<dbReference type="InterPro" id="IPR005537">
    <property type="entry name" value="RAMP_III_fam"/>
</dbReference>
<evidence type="ECO:0000256" key="8">
    <source>
        <dbReference type="ARBA" id="ARBA00033183"/>
    </source>
</evidence>
<dbReference type="PANTHER" id="PTHR35579:SF3">
    <property type="entry name" value="CRISPR SYSTEM CMS ENDORIBONUCLEASE CSM3"/>
    <property type="match status" value="1"/>
</dbReference>
<keyword evidence="6" id="KW-0694">RNA-binding</keyword>
<dbReference type="HOGENOM" id="CLU_067743_0_0_12"/>
<organism evidence="10 11">
    <name type="scientific">Treponema succinifaciens (strain ATCC 33096 / DSM 2489 / 6091)</name>
    <dbReference type="NCBI Taxonomy" id="869209"/>
    <lineage>
        <taxon>Bacteria</taxon>
        <taxon>Pseudomonadati</taxon>
        <taxon>Spirochaetota</taxon>
        <taxon>Spirochaetia</taxon>
        <taxon>Spirochaetales</taxon>
        <taxon>Treponemataceae</taxon>
        <taxon>Treponema</taxon>
    </lineage>
</organism>
<evidence type="ECO:0000256" key="6">
    <source>
        <dbReference type="ARBA" id="ARBA00022884"/>
    </source>
</evidence>
<gene>
    <name evidence="10" type="ordered locus">Tresu_2189</name>
</gene>
<evidence type="ECO:0000256" key="7">
    <source>
        <dbReference type="ARBA" id="ARBA00023118"/>
    </source>
</evidence>
<proteinExistence type="inferred from homology"/>
<dbReference type="STRING" id="869209.Tresu_2189"/>
<dbReference type="GO" id="GO:0003723">
    <property type="term" value="F:RNA binding"/>
    <property type="evidence" value="ECO:0007669"/>
    <property type="project" value="UniProtKB-KW"/>
</dbReference>
<dbReference type="EMBL" id="CP002631">
    <property type="protein sequence ID" value="AEB15058.1"/>
    <property type="molecule type" value="Genomic_DNA"/>
</dbReference>
<evidence type="ECO:0000256" key="4">
    <source>
        <dbReference type="ARBA" id="ARBA00022759"/>
    </source>
</evidence>
<evidence type="ECO:0000256" key="3">
    <source>
        <dbReference type="ARBA" id="ARBA00022722"/>
    </source>
</evidence>
<accession>F2NWD7</accession>
<dbReference type="AlphaFoldDB" id="F2NWD7"/>
<evidence type="ECO:0000313" key="11">
    <source>
        <dbReference type="Proteomes" id="UP000006852"/>
    </source>
</evidence>
<dbReference type="eggNOG" id="COG1337">
    <property type="taxonomic scope" value="Bacteria"/>
</dbReference>
<comment type="similarity">
    <text evidence="1">Belongs to the CRISPR-associated Csm3 family.</text>
</comment>
<keyword evidence="5" id="KW-0378">Hydrolase</keyword>
<dbReference type="Pfam" id="PF03787">
    <property type="entry name" value="RAMPs"/>
    <property type="match status" value="1"/>
</dbReference>
<dbReference type="KEGG" id="tsu:Tresu_2189"/>
<dbReference type="GO" id="GO:0051607">
    <property type="term" value="P:defense response to virus"/>
    <property type="evidence" value="ECO:0007669"/>
    <property type="project" value="UniProtKB-KW"/>
</dbReference>
<dbReference type="PANTHER" id="PTHR35579">
    <property type="entry name" value="CRISPR SYSTEM CMS ENDORIBONUCLEASE CSM3"/>
    <property type="match status" value="1"/>
</dbReference>
<dbReference type="GeneID" id="302999310"/>
<dbReference type="Proteomes" id="UP000006852">
    <property type="component" value="Chromosome"/>
</dbReference>
<keyword evidence="4" id="KW-0255">Endonuclease</keyword>
<evidence type="ECO:0000256" key="1">
    <source>
        <dbReference type="ARBA" id="ARBA00006342"/>
    </source>
</evidence>
<dbReference type="InterPro" id="IPR013412">
    <property type="entry name" value="CRISPR-assoc_RAMP_Csm3"/>
</dbReference>
<feature type="domain" description="CRISPR type III-associated protein" evidence="9">
    <location>
        <begin position="12"/>
        <end position="208"/>
    </location>
</feature>